<dbReference type="EMBL" id="QYUK01000011">
    <property type="protein sequence ID" value="RJF87670.1"/>
    <property type="molecule type" value="Genomic_DNA"/>
</dbReference>
<sequence length="148" mass="15998">MILDRLLVVAGILPDETVQDPAAAAQMRVSIDFWKRAQSGLLGLVALAVLYFLLGCRHNLPALGVSDAVWPVLTAAVLWCLPVINLFFATLLLREAWRASDPFRAQSLFVNWRQSPSTAVAGVWLAATVAALALTFLPLLGWCRGDGG</sequence>
<evidence type="ECO:0000313" key="2">
    <source>
        <dbReference type="EMBL" id="RJF87670.1"/>
    </source>
</evidence>
<keyword evidence="1" id="KW-1133">Transmembrane helix</keyword>
<evidence type="ECO:0008006" key="4">
    <source>
        <dbReference type="Google" id="ProtNLM"/>
    </source>
</evidence>
<feature type="transmembrane region" description="Helical" evidence="1">
    <location>
        <begin position="68"/>
        <end position="93"/>
    </location>
</feature>
<dbReference type="AlphaFoldDB" id="A0A418WCE6"/>
<organism evidence="2 3">
    <name type="scientific">Oleomonas cavernae</name>
    <dbReference type="NCBI Taxonomy" id="2320859"/>
    <lineage>
        <taxon>Bacteria</taxon>
        <taxon>Pseudomonadati</taxon>
        <taxon>Pseudomonadota</taxon>
        <taxon>Alphaproteobacteria</taxon>
        <taxon>Acetobacterales</taxon>
        <taxon>Acetobacteraceae</taxon>
        <taxon>Oleomonas</taxon>
    </lineage>
</organism>
<keyword evidence="1" id="KW-0812">Transmembrane</keyword>
<evidence type="ECO:0000256" key="1">
    <source>
        <dbReference type="SAM" id="Phobius"/>
    </source>
</evidence>
<protein>
    <recommendedName>
        <fullName evidence="4">DUF4328 domain-containing protein</fullName>
    </recommendedName>
</protein>
<comment type="caution">
    <text evidence="2">The sequence shown here is derived from an EMBL/GenBank/DDBJ whole genome shotgun (WGS) entry which is preliminary data.</text>
</comment>
<evidence type="ECO:0000313" key="3">
    <source>
        <dbReference type="Proteomes" id="UP000284605"/>
    </source>
</evidence>
<reference evidence="2 3" key="1">
    <citation type="submission" date="2018-09" db="EMBL/GenBank/DDBJ databases">
        <authorList>
            <person name="Zhu H."/>
        </authorList>
    </citation>
    <scope>NUCLEOTIDE SEQUENCE [LARGE SCALE GENOMIC DNA]</scope>
    <source>
        <strain evidence="2 3">K1W22B-8</strain>
    </source>
</reference>
<keyword evidence="1" id="KW-0472">Membrane</keyword>
<dbReference type="Proteomes" id="UP000284605">
    <property type="component" value="Unassembled WGS sequence"/>
</dbReference>
<keyword evidence="3" id="KW-1185">Reference proteome</keyword>
<name>A0A418WCE6_9PROT</name>
<feature type="transmembrane region" description="Helical" evidence="1">
    <location>
        <begin position="121"/>
        <end position="143"/>
    </location>
</feature>
<accession>A0A418WCE6</accession>
<feature type="transmembrane region" description="Helical" evidence="1">
    <location>
        <begin position="37"/>
        <end position="56"/>
    </location>
</feature>
<gene>
    <name evidence="2" type="ORF">D3874_12080</name>
</gene>
<proteinExistence type="predicted"/>